<comment type="caution">
    <text evidence="1">The sequence shown here is derived from an EMBL/GenBank/DDBJ whole genome shotgun (WGS) entry which is preliminary data.</text>
</comment>
<evidence type="ECO:0000313" key="2">
    <source>
        <dbReference type="Proteomes" id="UP000886501"/>
    </source>
</evidence>
<keyword evidence="2" id="KW-1185">Reference proteome</keyword>
<proteinExistence type="predicted"/>
<dbReference type="EMBL" id="MU117963">
    <property type="protein sequence ID" value="KAF9653776.1"/>
    <property type="molecule type" value="Genomic_DNA"/>
</dbReference>
<accession>A0ACB6ZXD0</accession>
<sequence>MATQPPSEKPLGTDGELTLVSERLLTGLTNGDDHNLPTHVRQSDSEKVELKPSNPSTSALRAAWERFNGYGRKRVGFLQSVKAVVFCSYLNMLLVFLPFAWASHFKHWGENMTFALCFLSIIPLEKLFDWCGEQLTLYLGLALGDFLAITLNNAVEATLAIILLLKCELKILQSTVVGVIVLHLLLIPGTAFLIGGSSIWEQHLHPHLAQLNNTLLTVGVMSILLPTALFSALVGTTTASQATTLLTDDLRAQFLQFSRGTAVILLVIYICSRIFLHNPPGEDSALQLHPSAPDALKEKERDLAEAEPKASSWVCLGVIAITIPFMATTAEFLVGSLERVRAGGIIKEEWFGLILLPLVSFAADGAVATVFFLRTSLQYFWGKPQVPSELAKARAIDLSIQFSLFWTPFFVLLAWWVNKPLHMLFDLYEVTVLIASAFLVNYITSDAKTNWVEGLIMIGFYIIIAMWTWFYVGQPEQEVMLACRTTVAEALTHLGEGGSGGTV</sequence>
<evidence type="ECO:0000313" key="1">
    <source>
        <dbReference type="EMBL" id="KAF9653776.1"/>
    </source>
</evidence>
<reference evidence="1" key="1">
    <citation type="submission" date="2019-10" db="EMBL/GenBank/DDBJ databases">
        <authorList>
            <consortium name="DOE Joint Genome Institute"/>
            <person name="Kuo A."/>
            <person name="Miyauchi S."/>
            <person name="Kiss E."/>
            <person name="Drula E."/>
            <person name="Kohler A."/>
            <person name="Sanchez-Garcia M."/>
            <person name="Andreopoulos B."/>
            <person name="Barry K.W."/>
            <person name="Bonito G."/>
            <person name="Buee M."/>
            <person name="Carver A."/>
            <person name="Chen C."/>
            <person name="Cichocki N."/>
            <person name="Clum A."/>
            <person name="Culley D."/>
            <person name="Crous P.W."/>
            <person name="Fauchery L."/>
            <person name="Girlanda M."/>
            <person name="Hayes R."/>
            <person name="Keri Z."/>
            <person name="Labutti K."/>
            <person name="Lipzen A."/>
            <person name="Lombard V."/>
            <person name="Magnuson J."/>
            <person name="Maillard F."/>
            <person name="Morin E."/>
            <person name="Murat C."/>
            <person name="Nolan M."/>
            <person name="Ohm R."/>
            <person name="Pangilinan J."/>
            <person name="Pereira M."/>
            <person name="Perotto S."/>
            <person name="Peter M."/>
            <person name="Riley R."/>
            <person name="Sitrit Y."/>
            <person name="Stielow B."/>
            <person name="Szollosi G."/>
            <person name="Zifcakova L."/>
            <person name="Stursova M."/>
            <person name="Spatafora J.W."/>
            <person name="Tedersoo L."/>
            <person name="Vaario L.-M."/>
            <person name="Yamada A."/>
            <person name="Yan M."/>
            <person name="Wang P."/>
            <person name="Xu J."/>
            <person name="Bruns T."/>
            <person name="Baldrian P."/>
            <person name="Vilgalys R."/>
            <person name="Henrissat B."/>
            <person name="Grigoriev I.V."/>
            <person name="Hibbett D."/>
            <person name="Nagy L.G."/>
            <person name="Martin F.M."/>
        </authorList>
    </citation>
    <scope>NUCLEOTIDE SEQUENCE</scope>
    <source>
        <strain evidence="1">P2</strain>
    </source>
</reference>
<name>A0ACB6ZXD0_THEGA</name>
<organism evidence="1 2">
    <name type="scientific">Thelephora ganbajun</name>
    <name type="common">Ganba fungus</name>
    <dbReference type="NCBI Taxonomy" id="370292"/>
    <lineage>
        <taxon>Eukaryota</taxon>
        <taxon>Fungi</taxon>
        <taxon>Dikarya</taxon>
        <taxon>Basidiomycota</taxon>
        <taxon>Agaricomycotina</taxon>
        <taxon>Agaricomycetes</taxon>
        <taxon>Thelephorales</taxon>
        <taxon>Thelephoraceae</taxon>
        <taxon>Thelephora</taxon>
    </lineage>
</organism>
<reference evidence="1" key="2">
    <citation type="journal article" date="2020" name="Nat. Commun.">
        <title>Large-scale genome sequencing of mycorrhizal fungi provides insights into the early evolution of symbiotic traits.</title>
        <authorList>
            <person name="Miyauchi S."/>
            <person name="Kiss E."/>
            <person name="Kuo A."/>
            <person name="Drula E."/>
            <person name="Kohler A."/>
            <person name="Sanchez-Garcia M."/>
            <person name="Morin E."/>
            <person name="Andreopoulos B."/>
            <person name="Barry K.W."/>
            <person name="Bonito G."/>
            <person name="Buee M."/>
            <person name="Carver A."/>
            <person name="Chen C."/>
            <person name="Cichocki N."/>
            <person name="Clum A."/>
            <person name="Culley D."/>
            <person name="Crous P.W."/>
            <person name="Fauchery L."/>
            <person name="Girlanda M."/>
            <person name="Hayes R.D."/>
            <person name="Keri Z."/>
            <person name="LaButti K."/>
            <person name="Lipzen A."/>
            <person name="Lombard V."/>
            <person name="Magnuson J."/>
            <person name="Maillard F."/>
            <person name="Murat C."/>
            <person name="Nolan M."/>
            <person name="Ohm R.A."/>
            <person name="Pangilinan J."/>
            <person name="Pereira M.F."/>
            <person name="Perotto S."/>
            <person name="Peter M."/>
            <person name="Pfister S."/>
            <person name="Riley R."/>
            <person name="Sitrit Y."/>
            <person name="Stielow J.B."/>
            <person name="Szollosi G."/>
            <person name="Zifcakova L."/>
            <person name="Stursova M."/>
            <person name="Spatafora J.W."/>
            <person name="Tedersoo L."/>
            <person name="Vaario L.M."/>
            <person name="Yamada A."/>
            <person name="Yan M."/>
            <person name="Wang P."/>
            <person name="Xu J."/>
            <person name="Bruns T."/>
            <person name="Baldrian P."/>
            <person name="Vilgalys R."/>
            <person name="Dunand C."/>
            <person name="Henrissat B."/>
            <person name="Grigoriev I.V."/>
            <person name="Hibbett D."/>
            <person name="Nagy L.G."/>
            <person name="Martin F.M."/>
        </authorList>
    </citation>
    <scope>NUCLEOTIDE SEQUENCE</scope>
    <source>
        <strain evidence="1">P2</strain>
    </source>
</reference>
<gene>
    <name evidence="1" type="ORF">BDM02DRAFT_3182767</name>
</gene>
<dbReference type="Proteomes" id="UP000886501">
    <property type="component" value="Unassembled WGS sequence"/>
</dbReference>
<protein>
    <submittedName>
        <fullName evidence="1">Uncharacterized protein</fullName>
    </submittedName>
</protein>